<dbReference type="EMBL" id="JBHTKJ010000073">
    <property type="protein sequence ID" value="MFD1040420.1"/>
    <property type="molecule type" value="Genomic_DNA"/>
</dbReference>
<feature type="transmembrane region" description="Helical" evidence="9">
    <location>
        <begin position="105"/>
        <end position="123"/>
    </location>
</feature>
<evidence type="ECO:0000313" key="12">
    <source>
        <dbReference type="EMBL" id="MFD1040420.1"/>
    </source>
</evidence>
<dbReference type="CDD" id="cd16917">
    <property type="entry name" value="HATPase_UhpB-NarQ-NarX-like"/>
    <property type="match status" value="1"/>
</dbReference>
<dbReference type="Gene3D" id="1.20.5.1930">
    <property type="match status" value="1"/>
</dbReference>
<feature type="domain" description="Histidine kinase/HSP90-like ATPase" evidence="11">
    <location>
        <begin position="506"/>
        <end position="604"/>
    </location>
</feature>
<keyword evidence="5" id="KW-0547">Nucleotide-binding</keyword>
<dbReference type="Proteomes" id="UP001597040">
    <property type="component" value="Unassembled WGS sequence"/>
</dbReference>
<keyword evidence="9" id="KW-1133">Transmembrane helix</keyword>
<reference evidence="13" key="1">
    <citation type="journal article" date="2019" name="Int. J. Syst. Evol. Microbiol.">
        <title>The Global Catalogue of Microorganisms (GCM) 10K type strain sequencing project: providing services to taxonomists for standard genome sequencing and annotation.</title>
        <authorList>
            <consortium name="The Broad Institute Genomics Platform"/>
            <consortium name="The Broad Institute Genome Sequencing Center for Infectious Disease"/>
            <person name="Wu L."/>
            <person name="Ma J."/>
        </authorList>
    </citation>
    <scope>NUCLEOTIDE SEQUENCE [LARGE SCALE GENOMIC DNA]</scope>
    <source>
        <strain evidence="13">CCUG 56754</strain>
    </source>
</reference>
<accession>A0ABW3LU69</accession>
<dbReference type="Pfam" id="PF13185">
    <property type="entry name" value="GAF_2"/>
    <property type="match status" value="1"/>
</dbReference>
<keyword evidence="8" id="KW-0902">Two-component regulatory system</keyword>
<evidence type="ECO:0000256" key="1">
    <source>
        <dbReference type="ARBA" id="ARBA00000085"/>
    </source>
</evidence>
<dbReference type="PANTHER" id="PTHR24421">
    <property type="entry name" value="NITRATE/NITRITE SENSOR PROTEIN NARX-RELATED"/>
    <property type="match status" value="1"/>
</dbReference>
<keyword evidence="4" id="KW-0808">Transferase</keyword>
<organism evidence="12 13">
    <name type="scientific">Virgibacillus byunsanensis</name>
    <dbReference type="NCBI Taxonomy" id="570945"/>
    <lineage>
        <taxon>Bacteria</taxon>
        <taxon>Bacillati</taxon>
        <taxon>Bacillota</taxon>
        <taxon>Bacilli</taxon>
        <taxon>Bacillales</taxon>
        <taxon>Bacillaceae</taxon>
        <taxon>Virgibacillus</taxon>
    </lineage>
</organism>
<keyword evidence="7" id="KW-0067">ATP-binding</keyword>
<keyword evidence="3" id="KW-0597">Phosphoprotein</keyword>
<proteinExistence type="predicted"/>
<dbReference type="Pfam" id="PF07730">
    <property type="entry name" value="HisKA_3"/>
    <property type="match status" value="1"/>
</dbReference>
<protein>
    <recommendedName>
        <fullName evidence="2">histidine kinase</fullName>
        <ecNumber evidence="2">2.7.13.3</ecNumber>
    </recommendedName>
</protein>
<keyword evidence="6 12" id="KW-0418">Kinase</keyword>
<dbReference type="PANTHER" id="PTHR24421:SF10">
    <property type="entry name" value="NITRATE_NITRITE SENSOR PROTEIN NARQ"/>
    <property type="match status" value="1"/>
</dbReference>
<feature type="transmembrane region" description="Helical" evidence="9">
    <location>
        <begin position="143"/>
        <end position="167"/>
    </location>
</feature>
<evidence type="ECO:0000256" key="7">
    <source>
        <dbReference type="ARBA" id="ARBA00022840"/>
    </source>
</evidence>
<dbReference type="Gene3D" id="3.30.450.40">
    <property type="match status" value="1"/>
</dbReference>
<keyword evidence="13" id="KW-1185">Reference proteome</keyword>
<dbReference type="RefSeq" id="WP_390364490.1">
    <property type="nucleotide sequence ID" value="NZ_JBHTKJ010000073.1"/>
</dbReference>
<dbReference type="Pfam" id="PF02518">
    <property type="entry name" value="HATPase_c"/>
    <property type="match status" value="1"/>
</dbReference>
<feature type="transmembrane region" description="Helical" evidence="9">
    <location>
        <begin position="43"/>
        <end position="60"/>
    </location>
</feature>
<dbReference type="InterPro" id="IPR003594">
    <property type="entry name" value="HATPase_dom"/>
</dbReference>
<comment type="caution">
    <text evidence="12">The sequence shown here is derived from an EMBL/GenBank/DDBJ whole genome shotgun (WGS) entry which is preliminary data.</text>
</comment>
<sequence>MNSQQLRQRKETNAKVFMAMVSVIGLILFLIHIFQLQSPQDPIILLLFVVFLAICDYYPIPVWKGNTTINFPIIFTLYLIFGLSYTIVVYGFVSLLVNVINRRPIRIIFFNPAQLILSFFISVQVTQLVEPIISFNSTIMDGFIYYGILLLFFHFLNNLIVDSVLWLRPQTYPFQSWKQKTLSELNSGFISLGYGFMFFLLGSQNRGEIDVFTFFFFFSPLVGISLLSAVIFRLRREKNRLKALFSITSELNTMVPTEDFLKVLKTSFQDFIEVDAAALWIKEGSEWNNRYVQGEVKNVRSLSKEEIVELERVSKPVLYDNRKNDIGIASAYFEANLKSFVYIPLTIEGEIVGMFIVARSRTKSFGEDDINSTTAIANQLAIILKTRTLIQEKEKRILLEERNRIAREIHDGVAQSLAGAVMNLETAERKFQDKPAETLNIISGSISKLRISLKEIRQSIYALRPYPTDRIGLIPAIEKKIGEISNYYDVQVKFEVRGDEETLSSMTEKVLFEVFQESITNSIKHSETTKIDVLLSYQAEQILLRIKDYGVGFSLFQEMIKAKNTSHFGIINMNESIEKISGSLQIDSNEGEGTEISIIIPKMGFEGESVYDKRHVSR</sequence>
<dbReference type="GO" id="GO:0016301">
    <property type="term" value="F:kinase activity"/>
    <property type="evidence" value="ECO:0007669"/>
    <property type="project" value="UniProtKB-KW"/>
</dbReference>
<name>A0ABW3LU69_9BACI</name>
<dbReference type="InterPro" id="IPR029016">
    <property type="entry name" value="GAF-like_dom_sf"/>
</dbReference>
<evidence type="ECO:0000256" key="6">
    <source>
        <dbReference type="ARBA" id="ARBA00022777"/>
    </source>
</evidence>
<feature type="transmembrane region" description="Helical" evidence="9">
    <location>
        <begin position="211"/>
        <end position="232"/>
    </location>
</feature>
<feature type="transmembrane region" description="Helical" evidence="9">
    <location>
        <begin position="72"/>
        <end position="93"/>
    </location>
</feature>
<feature type="domain" description="GAF" evidence="10">
    <location>
        <begin position="256"/>
        <end position="394"/>
    </location>
</feature>
<evidence type="ECO:0000256" key="3">
    <source>
        <dbReference type="ARBA" id="ARBA00022553"/>
    </source>
</evidence>
<dbReference type="InterPro" id="IPR011712">
    <property type="entry name" value="Sig_transdc_His_kin_sub3_dim/P"/>
</dbReference>
<evidence type="ECO:0000259" key="10">
    <source>
        <dbReference type="SMART" id="SM00065"/>
    </source>
</evidence>
<dbReference type="InterPro" id="IPR003018">
    <property type="entry name" value="GAF"/>
</dbReference>
<evidence type="ECO:0000259" key="11">
    <source>
        <dbReference type="SMART" id="SM00387"/>
    </source>
</evidence>
<evidence type="ECO:0000256" key="4">
    <source>
        <dbReference type="ARBA" id="ARBA00022679"/>
    </source>
</evidence>
<evidence type="ECO:0000256" key="9">
    <source>
        <dbReference type="SAM" id="Phobius"/>
    </source>
</evidence>
<dbReference type="SMART" id="SM00065">
    <property type="entry name" value="GAF"/>
    <property type="match status" value="1"/>
</dbReference>
<keyword evidence="9" id="KW-0472">Membrane</keyword>
<dbReference type="SUPFAM" id="SSF55781">
    <property type="entry name" value="GAF domain-like"/>
    <property type="match status" value="1"/>
</dbReference>
<evidence type="ECO:0000256" key="8">
    <source>
        <dbReference type="ARBA" id="ARBA00023012"/>
    </source>
</evidence>
<evidence type="ECO:0000313" key="13">
    <source>
        <dbReference type="Proteomes" id="UP001597040"/>
    </source>
</evidence>
<comment type="catalytic activity">
    <reaction evidence="1">
        <text>ATP + protein L-histidine = ADP + protein N-phospho-L-histidine.</text>
        <dbReference type="EC" id="2.7.13.3"/>
    </reaction>
</comment>
<gene>
    <name evidence="12" type="ORF">ACFQ3N_18755</name>
</gene>
<dbReference type="InterPro" id="IPR050482">
    <property type="entry name" value="Sensor_HK_TwoCompSys"/>
</dbReference>
<dbReference type="EC" id="2.7.13.3" evidence="2"/>
<dbReference type="Gene3D" id="3.30.565.10">
    <property type="entry name" value="Histidine kinase-like ATPase, C-terminal domain"/>
    <property type="match status" value="1"/>
</dbReference>
<dbReference type="SUPFAM" id="SSF55874">
    <property type="entry name" value="ATPase domain of HSP90 chaperone/DNA topoisomerase II/histidine kinase"/>
    <property type="match status" value="1"/>
</dbReference>
<feature type="transmembrane region" description="Helical" evidence="9">
    <location>
        <begin position="188"/>
        <end position="205"/>
    </location>
</feature>
<dbReference type="InterPro" id="IPR036890">
    <property type="entry name" value="HATPase_C_sf"/>
</dbReference>
<evidence type="ECO:0000256" key="5">
    <source>
        <dbReference type="ARBA" id="ARBA00022741"/>
    </source>
</evidence>
<evidence type="ECO:0000256" key="2">
    <source>
        <dbReference type="ARBA" id="ARBA00012438"/>
    </source>
</evidence>
<dbReference type="SMART" id="SM00387">
    <property type="entry name" value="HATPase_c"/>
    <property type="match status" value="1"/>
</dbReference>
<keyword evidence="9" id="KW-0812">Transmembrane</keyword>
<feature type="transmembrane region" description="Helical" evidence="9">
    <location>
        <begin position="16"/>
        <end position="36"/>
    </location>
</feature>